<accession>A0AA96LQ79</accession>
<evidence type="ECO:0000313" key="2">
    <source>
        <dbReference type="EMBL" id="WNR45990.1"/>
    </source>
</evidence>
<dbReference type="PANTHER" id="PTHR12110">
    <property type="entry name" value="HYDROXYPYRUVATE ISOMERASE"/>
    <property type="match status" value="1"/>
</dbReference>
<dbReference type="KEGG" id="proo:MJB10_07815"/>
<dbReference type="AlphaFoldDB" id="A0AA96LQ79"/>
<reference evidence="2" key="1">
    <citation type="submission" date="2022-02" db="EMBL/GenBank/DDBJ databases">
        <title>Paenibacillus sp. MBLB1832 Whole Genome Shotgun Sequencing.</title>
        <authorList>
            <person name="Hwang C.Y."/>
            <person name="Cho E.-S."/>
            <person name="Seo M.-J."/>
        </authorList>
    </citation>
    <scope>NUCLEOTIDE SEQUENCE</scope>
    <source>
        <strain evidence="2">MBLB1832</strain>
    </source>
</reference>
<sequence>MGNIATSASAARRLVDGFDPALIGVIHDAGNMVYEGFENYRMGIEIFGEYLSHVHIKNARWLRVQEGGAARWQAEPSPIEEGAADWSQLLTDLKASGYNGWLSFEDFSNPAISEEALAQQLAYVRSLL</sequence>
<dbReference type="Proteomes" id="UP001304650">
    <property type="component" value="Chromosome"/>
</dbReference>
<name>A0AA96LQ79_9BACL</name>
<dbReference type="Pfam" id="PF01261">
    <property type="entry name" value="AP_endonuc_2"/>
    <property type="match status" value="1"/>
</dbReference>
<dbReference type="Gene3D" id="3.20.20.150">
    <property type="entry name" value="Divalent-metal-dependent TIM barrel enzymes"/>
    <property type="match status" value="1"/>
</dbReference>
<protein>
    <submittedName>
        <fullName evidence="2">Sugar phosphate isomerase/epimerase</fullName>
    </submittedName>
</protein>
<keyword evidence="2" id="KW-0413">Isomerase</keyword>
<feature type="domain" description="Xylose isomerase-like TIM barrel" evidence="1">
    <location>
        <begin position="7"/>
        <end position="125"/>
    </location>
</feature>
<organism evidence="2 3">
    <name type="scientific">Paenibacillus roseopurpureus</name>
    <dbReference type="NCBI Taxonomy" id="2918901"/>
    <lineage>
        <taxon>Bacteria</taxon>
        <taxon>Bacillati</taxon>
        <taxon>Bacillota</taxon>
        <taxon>Bacilli</taxon>
        <taxon>Bacillales</taxon>
        <taxon>Paenibacillaceae</taxon>
        <taxon>Paenibacillus</taxon>
    </lineage>
</organism>
<dbReference type="SUPFAM" id="SSF51658">
    <property type="entry name" value="Xylose isomerase-like"/>
    <property type="match status" value="1"/>
</dbReference>
<evidence type="ECO:0000313" key="3">
    <source>
        <dbReference type="Proteomes" id="UP001304650"/>
    </source>
</evidence>
<dbReference type="InterPro" id="IPR036237">
    <property type="entry name" value="Xyl_isomerase-like_sf"/>
</dbReference>
<dbReference type="RefSeq" id="WP_314803217.1">
    <property type="nucleotide sequence ID" value="NZ_CP130319.1"/>
</dbReference>
<keyword evidence="3" id="KW-1185">Reference proteome</keyword>
<dbReference type="InterPro" id="IPR050312">
    <property type="entry name" value="IolE/XylAMocC-like"/>
</dbReference>
<dbReference type="EMBL" id="CP130319">
    <property type="protein sequence ID" value="WNR45990.1"/>
    <property type="molecule type" value="Genomic_DNA"/>
</dbReference>
<dbReference type="GO" id="GO:0016853">
    <property type="term" value="F:isomerase activity"/>
    <property type="evidence" value="ECO:0007669"/>
    <property type="project" value="UniProtKB-KW"/>
</dbReference>
<proteinExistence type="predicted"/>
<evidence type="ECO:0000259" key="1">
    <source>
        <dbReference type="Pfam" id="PF01261"/>
    </source>
</evidence>
<gene>
    <name evidence="2" type="ORF">MJB10_07815</name>
</gene>
<dbReference type="InterPro" id="IPR013022">
    <property type="entry name" value="Xyl_isomerase-like_TIM-brl"/>
</dbReference>